<reference evidence="3 4" key="1">
    <citation type="submission" date="2023-05" db="EMBL/GenBank/DDBJ databases">
        <authorList>
            <person name="Guo Y."/>
        </authorList>
    </citation>
    <scope>NUCLEOTIDE SEQUENCE [LARGE SCALE GENOMIC DNA]</scope>
    <source>
        <strain evidence="3 4">GR2756</strain>
    </source>
</reference>
<sequence length="186" mass="21094">MSSRGGRPPAEHRFTKGTSGNPKGRPRKQVTKTVSAFDVVLDRSFAITQNGVPRELSVEEALQQRTYQDAIAGNRPARREILKMIAKREKWLADKAPKRHQNVAFQSEPTDPRNADEALKILGIATTNEKWTDHAKYEHLLLEPWAVQKALSRRGFKSIKAKEVGEIKRCTRDAQSLAWPKSLRDE</sequence>
<protein>
    <submittedName>
        <fullName evidence="3">DUF5681 domain-containing protein</fullName>
    </submittedName>
</protein>
<dbReference type="EMBL" id="JAVUPU010000018">
    <property type="protein sequence ID" value="MDT9601080.1"/>
    <property type="molecule type" value="Genomic_DNA"/>
</dbReference>
<proteinExistence type="predicted"/>
<feature type="domain" description="DUF5681" evidence="2">
    <location>
        <begin position="11"/>
        <end position="89"/>
    </location>
</feature>
<gene>
    <name evidence="3" type="ORF">RQX22_19180</name>
</gene>
<dbReference type="Proteomes" id="UP001259572">
    <property type="component" value="Unassembled WGS sequence"/>
</dbReference>
<dbReference type="RefSeq" id="WP_315728806.1">
    <property type="nucleotide sequence ID" value="NZ_JAVUPU010000018.1"/>
</dbReference>
<evidence type="ECO:0000313" key="4">
    <source>
        <dbReference type="Proteomes" id="UP001259572"/>
    </source>
</evidence>
<feature type="region of interest" description="Disordered" evidence="1">
    <location>
        <begin position="1"/>
        <end position="31"/>
    </location>
</feature>
<evidence type="ECO:0000256" key="1">
    <source>
        <dbReference type="SAM" id="MobiDB-lite"/>
    </source>
</evidence>
<comment type="caution">
    <text evidence="3">The sequence shown here is derived from an EMBL/GenBank/DDBJ whole genome shotgun (WGS) entry which is preliminary data.</text>
</comment>
<accession>A0ABU3QCF8</accession>
<dbReference type="Pfam" id="PF18932">
    <property type="entry name" value="DUF5681"/>
    <property type="match status" value="1"/>
</dbReference>
<name>A0ABU3QCF8_9SPHN</name>
<evidence type="ECO:0000313" key="3">
    <source>
        <dbReference type="EMBL" id="MDT9601080.1"/>
    </source>
</evidence>
<evidence type="ECO:0000259" key="2">
    <source>
        <dbReference type="Pfam" id="PF18932"/>
    </source>
</evidence>
<organism evidence="3 4">
    <name type="scientific">Sphingosinicella rhizophila</name>
    <dbReference type="NCBI Taxonomy" id="3050082"/>
    <lineage>
        <taxon>Bacteria</taxon>
        <taxon>Pseudomonadati</taxon>
        <taxon>Pseudomonadota</taxon>
        <taxon>Alphaproteobacteria</taxon>
        <taxon>Sphingomonadales</taxon>
        <taxon>Sphingosinicellaceae</taxon>
        <taxon>Sphingosinicella</taxon>
    </lineage>
</organism>
<dbReference type="InterPro" id="IPR043736">
    <property type="entry name" value="DUF5681"/>
</dbReference>
<keyword evidence="4" id="KW-1185">Reference proteome</keyword>